<protein>
    <submittedName>
        <fullName evidence="2">Uncharacterized protein</fullName>
    </submittedName>
</protein>
<accession>A0AAW2ESM6</accession>
<proteinExistence type="predicted"/>
<evidence type="ECO:0000313" key="3">
    <source>
        <dbReference type="Proteomes" id="UP001430953"/>
    </source>
</evidence>
<name>A0AAW2ESM6_9HYME</name>
<dbReference type="Proteomes" id="UP001430953">
    <property type="component" value="Unassembled WGS sequence"/>
</dbReference>
<feature type="transmembrane region" description="Helical" evidence="1">
    <location>
        <begin position="72"/>
        <end position="95"/>
    </location>
</feature>
<evidence type="ECO:0000256" key="1">
    <source>
        <dbReference type="SAM" id="Phobius"/>
    </source>
</evidence>
<keyword evidence="1" id="KW-1133">Transmembrane helix</keyword>
<dbReference type="AlphaFoldDB" id="A0AAW2ESM6"/>
<dbReference type="EMBL" id="JADYXP020000019">
    <property type="protein sequence ID" value="KAL0105419.1"/>
    <property type="molecule type" value="Genomic_DNA"/>
</dbReference>
<keyword evidence="1" id="KW-0472">Membrane</keyword>
<reference evidence="2 3" key="1">
    <citation type="submission" date="2023-03" db="EMBL/GenBank/DDBJ databases">
        <title>High recombination rates correlate with genetic variation in Cardiocondyla obscurior ants.</title>
        <authorList>
            <person name="Errbii M."/>
        </authorList>
    </citation>
    <scope>NUCLEOTIDE SEQUENCE [LARGE SCALE GENOMIC DNA]</scope>
    <source>
        <strain evidence="2">Alpha-2009</strain>
        <tissue evidence="2">Whole body</tissue>
    </source>
</reference>
<gene>
    <name evidence="2" type="ORF">PUN28_016813</name>
</gene>
<keyword evidence="1" id="KW-0812">Transmembrane</keyword>
<comment type="caution">
    <text evidence="2">The sequence shown here is derived from an EMBL/GenBank/DDBJ whole genome shotgun (WGS) entry which is preliminary data.</text>
</comment>
<sequence length="146" mass="16916">MQYSAALGSRLWGRVGHRHQKKSPTWPEPPTVKLAPLSINRCASDRSLLLAQLVSVPLHPLFSTFSLRPLRFYYFFPSLPFPLSSFFFSIALNIAHWTSKALMQSLSKLWYIAELWMRLIFPLAFISPRIALPRVYQRLQRRRGSG</sequence>
<feature type="transmembrane region" description="Helical" evidence="1">
    <location>
        <begin position="115"/>
        <end position="132"/>
    </location>
</feature>
<evidence type="ECO:0000313" key="2">
    <source>
        <dbReference type="EMBL" id="KAL0105419.1"/>
    </source>
</evidence>
<organism evidence="2 3">
    <name type="scientific">Cardiocondyla obscurior</name>
    <dbReference type="NCBI Taxonomy" id="286306"/>
    <lineage>
        <taxon>Eukaryota</taxon>
        <taxon>Metazoa</taxon>
        <taxon>Ecdysozoa</taxon>
        <taxon>Arthropoda</taxon>
        <taxon>Hexapoda</taxon>
        <taxon>Insecta</taxon>
        <taxon>Pterygota</taxon>
        <taxon>Neoptera</taxon>
        <taxon>Endopterygota</taxon>
        <taxon>Hymenoptera</taxon>
        <taxon>Apocrita</taxon>
        <taxon>Aculeata</taxon>
        <taxon>Formicoidea</taxon>
        <taxon>Formicidae</taxon>
        <taxon>Myrmicinae</taxon>
        <taxon>Cardiocondyla</taxon>
    </lineage>
</organism>
<keyword evidence="3" id="KW-1185">Reference proteome</keyword>